<evidence type="ECO:0000259" key="4">
    <source>
        <dbReference type="Pfam" id="PF01425"/>
    </source>
</evidence>
<keyword evidence="6" id="KW-1185">Reference proteome</keyword>
<name>A0A9X2E7J2_9NOCA</name>
<evidence type="ECO:0000256" key="2">
    <source>
        <dbReference type="ARBA" id="ARBA00009199"/>
    </source>
</evidence>
<sequence length="504" mass="53370">MRYDEYRAHDAVGLAKLVADKQVHPTELLEAALARYEQVGPALNAVSLLMTDVGRTRAAGPLTGPFAGVPFLVKDLLQDFAGYPTASGTRPLQAIPAENHSLLVRRWLDAGLVIFGKTTTPEFGIKAVTETSTYGATRNPWDPQRTPGGSSGGSAAAVAAGIVPIAGGNDGGGSIRIPAAWTGLFGLKPGRGLLPCGGGGGDVLHGLATEGVLSRSVRDTAAMLDVLAGPDPTTRYYREGPGHRFAEAVGRAPRPLRIAVNHESPLGTAVHDEAVRAVEHTATLLESLGHRIDYAAPTFDGRQAALDFTTVWTAHAAAEIADARRRTGASARDFDFDTRMLAVAGRSISAPELVDAYERWNDYTRALATLHADYDLLLTPTVAEPALRIGQNELPRAAELIVETFVSLGAGRLITRNRLFREFLFANMAAVPFTPWANITGCPAISVPLYRTPDGLPLGTQFVGAPGSEYLLLQLAAQLEQAAPWAHLEPPEPASAAAPVPATR</sequence>
<comment type="similarity">
    <text evidence="2">Belongs to the amidase family.</text>
</comment>
<dbReference type="Pfam" id="PF01425">
    <property type="entry name" value="Amidase"/>
    <property type="match status" value="1"/>
</dbReference>
<dbReference type="EC" id="3.5.1.4" evidence="3"/>
<gene>
    <name evidence="5" type="ORF">NDR86_06485</name>
</gene>
<dbReference type="Gene3D" id="3.90.1300.10">
    <property type="entry name" value="Amidase signature (AS) domain"/>
    <property type="match status" value="1"/>
</dbReference>
<comment type="caution">
    <text evidence="5">The sequence shown here is derived from an EMBL/GenBank/DDBJ whole genome shotgun (WGS) entry which is preliminary data.</text>
</comment>
<dbReference type="RefSeq" id="WP_251910097.1">
    <property type="nucleotide sequence ID" value="NZ_JAMRXG010000002.1"/>
</dbReference>
<dbReference type="AlphaFoldDB" id="A0A9X2E7J2"/>
<evidence type="ECO:0000256" key="3">
    <source>
        <dbReference type="ARBA" id="ARBA00012922"/>
    </source>
</evidence>
<dbReference type="InterPro" id="IPR000120">
    <property type="entry name" value="Amidase"/>
</dbReference>
<feature type="domain" description="Amidase" evidence="4">
    <location>
        <begin position="27"/>
        <end position="473"/>
    </location>
</feature>
<reference evidence="5" key="1">
    <citation type="submission" date="2022-06" db="EMBL/GenBank/DDBJ databases">
        <title>Novel species in genus nocardia.</title>
        <authorList>
            <person name="Li F."/>
        </authorList>
    </citation>
    <scope>NUCLEOTIDE SEQUENCE</scope>
    <source>
        <strain evidence="5">CDC141</strain>
    </source>
</reference>
<protein>
    <recommendedName>
        <fullName evidence="3">amidase</fullName>
        <ecNumber evidence="3">3.5.1.4</ecNumber>
    </recommendedName>
</protein>
<dbReference type="GO" id="GO:0004040">
    <property type="term" value="F:amidase activity"/>
    <property type="evidence" value="ECO:0007669"/>
    <property type="project" value="UniProtKB-EC"/>
</dbReference>
<evidence type="ECO:0000313" key="5">
    <source>
        <dbReference type="EMBL" id="MCM6773116.1"/>
    </source>
</evidence>
<organism evidence="5 6">
    <name type="scientific">Nocardia pulmonis</name>
    <dbReference type="NCBI Taxonomy" id="2951408"/>
    <lineage>
        <taxon>Bacteria</taxon>
        <taxon>Bacillati</taxon>
        <taxon>Actinomycetota</taxon>
        <taxon>Actinomycetes</taxon>
        <taxon>Mycobacteriales</taxon>
        <taxon>Nocardiaceae</taxon>
        <taxon>Nocardia</taxon>
    </lineage>
</organism>
<dbReference type="InterPro" id="IPR020556">
    <property type="entry name" value="Amidase_CS"/>
</dbReference>
<accession>A0A9X2E7J2</accession>
<evidence type="ECO:0000313" key="6">
    <source>
        <dbReference type="Proteomes" id="UP001139157"/>
    </source>
</evidence>
<evidence type="ECO:0000256" key="1">
    <source>
        <dbReference type="ARBA" id="ARBA00001311"/>
    </source>
</evidence>
<dbReference type="Proteomes" id="UP001139157">
    <property type="component" value="Unassembled WGS sequence"/>
</dbReference>
<dbReference type="EMBL" id="JAMRXG010000002">
    <property type="protein sequence ID" value="MCM6773116.1"/>
    <property type="molecule type" value="Genomic_DNA"/>
</dbReference>
<comment type="catalytic activity">
    <reaction evidence="1">
        <text>a monocarboxylic acid amide + H2O = a monocarboxylate + NH4(+)</text>
        <dbReference type="Rhea" id="RHEA:12020"/>
        <dbReference type="ChEBI" id="CHEBI:15377"/>
        <dbReference type="ChEBI" id="CHEBI:28938"/>
        <dbReference type="ChEBI" id="CHEBI:35757"/>
        <dbReference type="ChEBI" id="CHEBI:83628"/>
        <dbReference type="EC" id="3.5.1.4"/>
    </reaction>
</comment>
<proteinExistence type="inferred from homology"/>
<dbReference type="InterPro" id="IPR036928">
    <property type="entry name" value="AS_sf"/>
</dbReference>
<dbReference type="PANTHER" id="PTHR11895:SF7">
    <property type="entry name" value="GLUTAMYL-TRNA(GLN) AMIDOTRANSFERASE SUBUNIT A, MITOCHONDRIAL"/>
    <property type="match status" value="1"/>
</dbReference>
<dbReference type="SUPFAM" id="SSF75304">
    <property type="entry name" value="Amidase signature (AS) enzymes"/>
    <property type="match status" value="1"/>
</dbReference>
<dbReference type="InterPro" id="IPR023631">
    <property type="entry name" value="Amidase_dom"/>
</dbReference>
<dbReference type="PANTHER" id="PTHR11895">
    <property type="entry name" value="TRANSAMIDASE"/>
    <property type="match status" value="1"/>
</dbReference>
<dbReference type="PROSITE" id="PS00571">
    <property type="entry name" value="AMIDASES"/>
    <property type="match status" value="1"/>
</dbReference>